<dbReference type="Proteomes" id="UP000299102">
    <property type="component" value="Unassembled WGS sequence"/>
</dbReference>
<accession>A0A4C1VE69</accession>
<reference evidence="1 2" key="1">
    <citation type="journal article" date="2019" name="Commun. Biol.">
        <title>The bagworm genome reveals a unique fibroin gene that provides high tensile strength.</title>
        <authorList>
            <person name="Kono N."/>
            <person name="Nakamura H."/>
            <person name="Ohtoshi R."/>
            <person name="Tomita M."/>
            <person name="Numata K."/>
            <person name="Arakawa K."/>
        </authorList>
    </citation>
    <scope>NUCLEOTIDE SEQUENCE [LARGE SCALE GENOMIC DNA]</scope>
</reference>
<keyword evidence="2" id="KW-1185">Reference proteome</keyword>
<dbReference type="AlphaFoldDB" id="A0A4C1VE69"/>
<proteinExistence type="predicted"/>
<gene>
    <name evidence="1" type="ORF">EVAR_24257_1</name>
</gene>
<protein>
    <submittedName>
        <fullName evidence="1">Uncharacterized protein</fullName>
    </submittedName>
</protein>
<evidence type="ECO:0000313" key="2">
    <source>
        <dbReference type="Proteomes" id="UP000299102"/>
    </source>
</evidence>
<comment type="caution">
    <text evidence="1">The sequence shown here is derived from an EMBL/GenBank/DDBJ whole genome shotgun (WGS) entry which is preliminary data.</text>
</comment>
<organism evidence="1 2">
    <name type="scientific">Eumeta variegata</name>
    <name type="common">Bagworm moth</name>
    <name type="synonym">Eumeta japonica</name>
    <dbReference type="NCBI Taxonomy" id="151549"/>
    <lineage>
        <taxon>Eukaryota</taxon>
        <taxon>Metazoa</taxon>
        <taxon>Ecdysozoa</taxon>
        <taxon>Arthropoda</taxon>
        <taxon>Hexapoda</taxon>
        <taxon>Insecta</taxon>
        <taxon>Pterygota</taxon>
        <taxon>Neoptera</taxon>
        <taxon>Endopterygota</taxon>
        <taxon>Lepidoptera</taxon>
        <taxon>Glossata</taxon>
        <taxon>Ditrysia</taxon>
        <taxon>Tineoidea</taxon>
        <taxon>Psychidae</taxon>
        <taxon>Oiketicinae</taxon>
        <taxon>Eumeta</taxon>
    </lineage>
</organism>
<sequence>MKASLGISMTSIHQPPPYAGTCFEHFPGVNIAGINLPLPYITSDEPKRLALGNKRSSESEGPLIFPTPVHAWIYCKSIKDATRWLRPLPSKQKIPVLTLIVDELAHEETARFVPRRARRDVRYRHVSGS</sequence>
<name>A0A4C1VE69_EUMVA</name>
<dbReference type="EMBL" id="BGZK01000329">
    <property type="protein sequence ID" value="GBP37126.1"/>
    <property type="molecule type" value="Genomic_DNA"/>
</dbReference>
<evidence type="ECO:0000313" key="1">
    <source>
        <dbReference type="EMBL" id="GBP37126.1"/>
    </source>
</evidence>